<comment type="caution">
    <text evidence="1">The sequence shown here is derived from an EMBL/GenBank/DDBJ whole genome shotgun (WGS) entry which is preliminary data.</text>
</comment>
<protein>
    <submittedName>
        <fullName evidence="1">Uncharacterized protein</fullName>
    </submittedName>
</protein>
<sequence>MDYPFTQAIIDHVLSGLRQNEARLDGIEARITEAIEKLPVDKRVGLTVESVFVSTVAGVNLSGELATMVRNPAFKIEPTISQLRRAEAAYIEAHDAYLKNRASSSAIEEMRWAFHRLSIARACFDGIIKSLPPSKRGTITERHVAVKSIASEHLRLVAFSAVEQRAIRLIYTDRDTAIERIDQIIATGEASRDLRILHAYLIDPVCREKVEQWLVRELDAARNTASILPAQELGTHPLPVPAPEHIPPNAAATDPAIDADVNDVAIQMLEGWLGKYPTILTDFVKVGDRWRFKGQIRAQGYASAYAQVGDHPRFQAMIDRLKDAVI</sequence>
<dbReference type="EMBL" id="JAWXXV010000001">
    <property type="protein sequence ID" value="MDX5985071.1"/>
    <property type="molecule type" value="Genomic_DNA"/>
</dbReference>
<gene>
    <name evidence="1" type="ORF">SIL82_12445</name>
</gene>
<proteinExistence type="predicted"/>
<organism evidence="1 2">
    <name type="scientific">Sphingomonas echinoides</name>
    <dbReference type="NCBI Taxonomy" id="59803"/>
    <lineage>
        <taxon>Bacteria</taxon>
        <taxon>Pseudomonadati</taxon>
        <taxon>Pseudomonadota</taxon>
        <taxon>Alphaproteobacteria</taxon>
        <taxon>Sphingomonadales</taxon>
        <taxon>Sphingomonadaceae</taxon>
        <taxon>Sphingomonas</taxon>
    </lineage>
</organism>
<dbReference type="RefSeq" id="WP_010402477.1">
    <property type="nucleotide sequence ID" value="NZ_JAWXXV010000001.1"/>
</dbReference>
<accession>A0ABU4PLN7</accession>
<keyword evidence="2" id="KW-1185">Reference proteome</keyword>
<evidence type="ECO:0000313" key="1">
    <source>
        <dbReference type="EMBL" id="MDX5985071.1"/>
    </source>
</evidence>
<dbReference type="Proteomes" id="UP001279660">
    <property type="component" value="Unassembled WGS sequence"/>
</dbReference>
<reference evidence="1 2" key="1">
    <citation type="submission" date="2023-11" db="EMBL/GenBank/DDBJ databases">
        <title>MicrobeMod: A computational toolkit for identifying prokaryotic methylation and restriction-modification with nanopore sequencing.</title>
        <authorList>
            <person name="Crits-Christoph A."/>
            <person name="Kang S.C."/>
            <person name="Lee H."/>
            <person name="Ostrov N."/>
        </authorList>
    </citation>
    <scope>NUCLEOTIDE SEQUENCE [LARGE SCALE GENOMIC DNA]</scope>
    <source>
        <strain evidence="1 2">ATCC 14820</strain>
    </source>
</reference>
<evidence type="ECO:0000313" key="2">
    <source>
        <dbReference type="Proteomes" id="UP001279660"/>
    </source>
</evidence>
<name>A0ABU4PLN7_9SPHN</name>